<dbReference type="OrthoDB" id="59760at2759"/>
<name>A0A8K1CVP8_PYTOL</name>
<keyword evidence="1" id="KW-1133">Transmembrane helix</keyword>
<feature type="transmembrane region" description="Helical" evidence="1">
    <location>
        <begin position="131"/>
        <end position="160"/>
    </location>
</feature>
<evidence type="ECO:0000256" key="1">
    <source>
        <dbReference type="SAM" id="Phobius"/>
    </source>
</evidence>
<reference evidence="2" key="1">
    <citation type="submission" date="2019-03" db="EMBL/GenBank/DDBJ databases">
        <title>Long read genome sequence of the mycoparasitic Pythium oligandrum ATCC 38472 isolated from sugarbeet rhizosphere.</title>
        <authorList>
            <person name="Gaulin E."/>
        </authorList>
    </citation>
    <scope>NUCLEOTIDE SEQUENCE</scope>
    <source>
        <strain evidence="2">ATCC 38472_TT</strain>
    </source>
</reference>
<evidence type="ECO:0000313" key="2">
    <source>
        <dbReference type="EMBL" id="TMW69476.1"/>
    </source>
</evidence>
<organism evidence="2 3">
    <name type="scientific">Pythium oligandrum</name>
    <name type="common">Mycoparasitic fungus</name>
    <dbReference type="NCBI Taxonomy" id="41045"/>
    <lineage>
        <taxon>Eukaryota</taxon>
        <taxon>Sar</taxon>
        <taxon>Stramenopiles</taxon>
        <taxon>Oomycota</taxon>
        <taxon>Peronosporomycetes</taxon>
        <taxon>Pythiales</taxon>
        <taxon>Pythiaceae</taxon>
        <taxon>Pythium</taxon>
    </lineage>
</organism>
<dbReference type="AlphaFoldDB" id="A0A8K1CVP8"/>
<comment type="caution">
    <text evidence="2">The sequence shown here is derived from an EMBL/GenBank/DDBJ whole genome shotgun (WGS) entry which is preliminary data.</text>
</comment>
<feature type="transmembrane region" description="Helical" evidence="1">
    <location>
        <begin position="93"/>
        <end position="111"/>
    </location>
</feature>
<gene>
    <name evidence="2" type="ORF">Poli38472_001632</name>
</gene>
<dbReference type="EMBL" id="SPLM01000001">
    <property type="protein sequence ID" value="TMW69476.1"/>
    <property type="molecule type" value="Genomic_DNA"/>
</dbReference>
<evidence type="ECO:0000313" key="3">
    <source>
        <dbReference type="Proteomes" id="UP000794436"/>
    </source>
</evidence>
<keyword evidence="1" id="KW-0812">Transmembrane</keyword>
<sequence>MGASDTSVYEPILIRPLEPQNDTPLPRFYGGFVQQKQKWQSIDQRSHRLRYIAYAQLFLGLLSPWNYLWPSNIFSCFVGFVGILAFRSDKLSWTLVYLLVCLMEFMRHVFLVPHLYERYCIPHYKFSGYEYLQVLVMMIQSTFLIPAAFVVVFAAAANVANPLW</sequence>
<proteinExistence type="predicted"/>
<keyword evidence="3" id="KW-1185">Reference proteome</keyword>
<protein>
    <submittedName>
        <fullName evidence="2">Uncharacterized protein</fullName>
    </submittedName>
</protein>
<feature type="transmembrane region" description="Helical" evidence="1">
    <location>
        <begin position="67"/>
        <end position="86"/>
    </location>
</feature>
<dbReference type="Proteomes" id="UP000794436">
    <property type="component" value="Unassembled WGS sequence"/>
</dbReference>
<keyword evidence="1" id="KW-0472">Membrane</keyword>
<accession>A0A8K1CVP8</accession>